<evidence type="ECO:0000313" key="8">
    <source>
        <dbReference type="Proteomes" id="UP000008461"/>
    </source>
</evidence>
<comment type="subunit">
    <text evidence="6">Part of the ribosomal stalk of the 50S ribosomal subunit. The N-terminus interacts with L11 and the large rRNA to form the base of the stalk. The C-terminus forms an elongated spine to which L12 dimers bind in a sequential fashion forming a multimeric L10(L12)X complex.</text>
</comment>
<keyword evidence="4 6" id="KW-0687">Ribonucleoprotein</keyword>
<dbReference type="KEGG" id="hhy:Halhy_4572"/>
<dbReference type="SUPFAM" id="SSF160369">
    <property type="entry name" value="Ribosomal protein L10-like"/>
    <property type="match status" value="1"/>
</dbReference>
<keyword evidence="8" id="KW-1185">Reference proteome</keyword>
<reference evidence="7 8" key="1">
    <citation type="journal article" date="2011" name="Stand. Genomic Sci.">
        <title>Complete genome sequence of Haliscomenobacter hydrossis type strain (O).</title>
        <authorList>
            <consortium name="US DOE Joint Genome Institute (JGI-PGF)"/>
            <person name="Daligault H."/>
            <person name="Lapidus A."/>
            <person name="Zeytun A."/>
            <person name="Nolan M."/>
            <person name="Lucas S."/>
            <person name="Del Rio T.G."/>
            <person name="Tice H."/>
            <person name="Cheng J.F."/>
            <person name="Tapia R."/>
            <person name="Han C."/>
            <person name="Goodwin L."/>
            <person name="Pitluck S."/>
            <person name="Liolios K."/>
            <person name="Pagani I."/>
            <person name="Ivanova N."/>
            <person name="Huntemann M."/>
            <person name="Mavromatis K."/>
            <person name="Mikhailova N."/>
            <person name="Pati A."/>
            <person name="Chen A."/>
            <person name="Palaniappan K."/>
            <person name="Land M."/>
            <person name="Hauser L."/>
            <person name="Brambilla E.M."/>
            <person name="Rohde M."/>
            <person name="Verbarg S."/>
            <person name="Goker M."/>
            <person name="Bristow J."/>
            <person name="Eisen J.A."/>
            <person name="Markowitz V."/>
            <person name="Hugenholtz P."/>
            <person name="Kyrpides N.C."/>
            <person name="Klenk H.P."/>
            <person name="Woyke T."/>
        </authorList>
    </citation>
    <scope>NUCLEOTIDE SEQUENCE [LARGE SCALE GENOMIC DNA]</scope>
    <source>
        <strain evidence="8">ATCC 27775 / DSM 1100 / LMG 10767 / O</strain>
    </source>
</reference>
<dbReference type="GO" id="GO:0070180">
    <property type="term" value="F:large ribosomal subunit rRNA binding"/>
    <property type="evidence" value="ECO:0007669"/>
    <property type="project" value="UniProtKB-UniRule"/>
</dbReference>
<name>F4KUH5_HALH1</name>
<dbReference type="EMBL" id="CP002691">
    <property type="protein sequence ID" value="AEE52411.1"/>
    <property type="molecule type" value="Genomic_DNA"/>
</dbReference>
<comment type="similarity">
    <text evidence="2 6">Belongs to the universal ribosomal protein uL10 family.</text>
</comment>
<keyword evidence="3 6" id="KW-0689">Ribosomal protein</keyword>
<dbReference type="PANTHER" id="PTHR11560">
    <property type="entry name" value="39S RIBOSOMAL PROTEIN L10, MITOCHONDRIAL"/>
    <property type="match status" value="1"/>
</dbReference>
<dbReference type="GO" id="GO:1990904">
    <property type="term" value="C:ribonucleoprotein complex"/>
    <property type="evidence" value="ECO:0007669"/>
    <property type="project" value="UniProtKB-KW"/>
</dbReference>
<sequence length="180" mass="19729">MNKAEKTATIDVLREEFEENNYFYLADASTMSVADVNKFRRLCFESGVSMQVIKNTLVKKALENTPAEKNYASIFDALHGPTAILFSKNPEAPANSVAKMLKDYRRSGNERPLLKAAYVDSAVFIGDEQLDALTKLKSKQDLLGEVIGLLQSPARNLISALQSGGSTIAGLVKALEERQA</sequence>
<dbReference type="Proteomes" id="UP000008461">
    <property type="component" value="Chromosome"/>
</dbReference>
<dbReference type="HAMAP" id="MF_00362">
    <property type="entry name" value="Ribosomal_uL10"/>
    <property type="match status" value="1"/>
</dbReference>
<evidence type="ECO:0000256" key="1">
    <source>
        <dbReference type="ARBA" id="ARBA00002633"/>
    </source>
</evidence>
<dbReference type="Gene3D" id="6.10.250.290">
    <property type="match status" value="1"/>
</dbReference>
<dbReference type="GO" id="GO:0006412">
    <property type="term" value="P:translation"/>
    <property type="evidence" value="ECO:0007669"/>
    <property type="project" value="UniProtKB-UniRule"/>
</dbReference>
<dbReference type="OrthoDB" id="1523686at2"/>
<protein>
    <recommendedName>
        <fullName evidence="5 6">Large ribosomal subunit protein uL10</fullName>
    </recommendedName>
</protein>
<dbReference type="NCBIfam" id="NF000955">
    <property type="entry name" value="PRK00099.1-1"/>
    <property type="match status" value="1"/>
</dbReference>
<proteinExistence type="inferred from homology"/>
<dbReference type="Gene3D" id="3.30.70.1730">
    <property type="match status" value="1"/>
</dbReference>
<dbReference type="CDD" id="cd05797">
    <property type="entry name" value="Ribosomal_L10"/>
    <property type="match status" value="1"/>
</dbReference>
<keyword evidence="6" id="KW-0694">RNA-binding</keyword>
<accession>F4KUH5</accession>
<dbReference type="GO" id="GO:0005840">
    <property type="term" value="C:ribosome"/>
    <property type="evidence" value="ECO:0007669"/>
    <property type="project" value="UniProtKB-KW"/>
</dbReference>
<dbReference type="InterPro" id="IPR022973">
    <property type="entry name" value="Ribosomal_uL10_bac"/>
</dbReference>
<dbReference type="eggNOG" id="COG0244">
    <property type="taxonomic scope" value="Bacteria"/>
</dbReference>
<evidence type="ECO:0000256" key="4">
    <source>
        <dbReference type="ARBA" id="ARBA00023274"/>
    </source>
</evidence>
<dbReference type="AlphaFoldDB" id="F4KUH5"/>
<comment type="function">
    <text evidence="1 6">Forms part of the ribosomal stalk, playing a central role in the interaction of the ribosome with GTP-bound translation factors.</text>
</comment>
<keyword evidence="6" id="KW-0699">rRNA-binding</keyword>
<dbReference type="HOGENOM" id="CLU_092227_3_0_10"/>
<reference key="2">
    <citation type="submission" date="2011-04" db="EMBL/GenBank/DDBJ databases">
        <title>Complete sequence of chromosome of Haliscomenobacter hydrossis DSM 1100.</title>
        <authorList>
            <consortium name="US DOE Joint Genome Institute (JGI-PGF)"/>
            <person name="Lucas S."/>
            <person name="Han J."/>
            <person name="Lapidus A."/>
            <person name="Bruce D."/>
            <person name="Goodwin L."/>
            <person name="Pitluck S."/>
            <person name="Peters L."/>
            <person name="Kyrpides N."/>
            <person name="Mavromatis K."/>
            <person name="Ivanova N."/>
            <person name="Ovchinnikova G."/>
            <person name="Pagani I."/>
            <person name="Daligault H."/>
            <person name="Detter J.C."/>
            <person name="Han C."/>
            <person name="Land M."/>
            <person name="Hauser L."/>
            <person name="Markowitz V."/>
            <person name="Cheng J.-F."/>
            <person name="Hugenholtz P."/>
            <person name="Woyke T."/>
            <person name="Wu D."/>
            <person name="Verbarg S."/>
            <person name="Frueling A."/>
            <person name="Brambilla E."/>
            <person name="Klenk H.-P."/>
            <person name="Eisen J.A."/>
        </authorList>
    </citation>
    <scope>NUCLEOTIDE SEQUENCE</scope>
    <source>
        <strain>DSM 1100</strain>
    </source>
</reference>
<dbReference type="RefSeq" id="WP_013766949.1">
    <property type="nucleotide sequence ID" value="NC_015510.1"/>
</dbReference>
<evidence type="ECO:0000256" key="2">
    <source>
        <dbReference type="ARBA" id="ARBA00008889"/>
    </source>
</evidence>
<gene>
    <name evidence="6" type="primary">rplJ</name>
    <name evidence="7" type="ordered locus">Halhy_4572</name>
</gene>
<dbReference type="InterPro" id="IPR043141">
    <property type="entry name" value="Ribosomal_uL10-like_sf"/>
</dbReference>
<dbReference type="STRING" id="760192.Halhy_4572"/>
<dbReference type="InterPro" id="IPR047865">
    <property type="entry name" value="Ribosomal_uL10_bac_type"/>
</dbReference>
<evidence type="ECO:0000313" key="7">
    <source>
        <dbReference type="EMBL" id="AEE52411.1"/>
    </source>
</evidence>
<organism evidence="7 8">
    <name type="scientific">Haliscomenobacter hydrossis (strain ATCC 27775 / DSM 1100 / LMG 10767 / O)</name>
    <dbReference type="NCBI Taxonomy" id="760192"/>
    <lineage>
        <taxon>Bacteria</taxon>
        <taxon>Pseudomonadati</taxon>
        <taxon>Bacteroidota</taxon>
        <taxon>Saprospiria</taxon>
        <taxon>Saprospirales</taxon>
        <taxon>Haliscomenobacteraceae</taxon>
        <taxon>Haliscomenobacter</taxon>
    </lineage>
</organism>
<dbReference type="Pfam" id="PF00466">
    <property type="entry name" value="Ribosomal_L10"/>
    <property type="match status" value="1"/>
</dbReference>
<evidence type="ECO:0000256" key="3">
    <source>
        <dbReference type="ARBA" id="ARBA00022980"/>
    </source>
</evidence>
<evidence type="ECO:0000256" key="5">
    <source>
        <dbReference type="ARBA" id="ARBA00035202"/>
    </source>
</evidence>
<dbReference type="InterPro" id="IPR001790">
    <property type="entry name" value="Ribosomal_uL10"/>
</dbReference>
<evidence type="ECO:0000256" key="6">
    <source>
        <dbReference type="HAMAP-Rule" id="MF_00362"/>
    </source>
</evidence>